<dbReference type="RefSeq" id="WP_095329768.1">
    <property type="nucleotide sequence ID" value="NZ_NPBQ01000050.1"/>
</dbReference>
<feature type="domain" description="HTH arsR-type" evidence="2">
    <location>
        <begin position="7"/>
        <end position="75"/>
    </location>
</feature>
<comment type="caution">
    <text evidence="3">The sequence shown here is derived from an EMBL/GenBank/DDBJ whole genome shotgun (WGS) entry which is preliminary data.</text>
</comment>
<dbReference type="Pfam" id="PF12840">
    <property type="entry name" value="HTH_20"/>
    <property type="match status" value="1"/>
</dbReference>
<evidence type="ECO:0000313" key="3">
    <source>
        <dbReference type="EMBL" id="PAD83717.1"/>
    </source>
</evidence>
<dbReference type="AlphaFoldDB" id="A0AA91TTD4"/>
<protein>
    <recommendedName>
        <fullName evidence="2">HTH arsR-type domain-containing protein</fullName>
    </recommendedName>
</protein>
<dbReference type="InterPro" id="IPR001845">
    <property type="entry name" value="HTH_ArsR_DNA-bd_dom"/>
</dbReference>
<name>A0AA91TTD4_NIACI</name>
<dbReference type="InterPro" id="IPR036388">
    <property type="entry name" value="WH-like_DNA-bd_sf"/>
</dbReference>
<dbReference type="Gene3D" id="1.10.10.10">
    <property type="entry name" value="Winged helix-like DNA-binding domain superfamily/Winged helix DNA-binding domain"/>
    <property type="match status" value="1"/>
</dbReference>
<dbReference type="GO" id="GO:0003700">
    <property type="term" value="F:DNA-binding transcription factor activity"/>
    <property type="evidence" value="ECO:0007669"/>
    <property type="project" value="InterPro"/>
</dbReference>
<accession>A0AA91TTD4</accession>
<dbReference type="SMART" id="SM00418">
    <property type="entry name" value="HTH_ARSR"/>
    <property type="match status" value="1"/>
</dbReference>
<dbReference type="InterPro" id="IPR011991">
    <property type="entry name" value="ArsR-like_HTH"/>
</dbReference>
<keyword evidence="1" id="KW-0238">DNA-binding</keyword>
<dbReference type="CDD" id="cd00090">
    <property type="entry name" value="HTH_ARSR"/>
    <property type="match status" value="1"/>
</dbReference>
<dbReference type="SUPFAM" id="SSF46785">
    <property type="entry name" value="Winged helix' DNA-binding domain"/>
    <property type="match status" value="1"/>
</dbReference>
<gene>
    <name evidence="3" type="ORF">CHH57_08175</name>
</gene>
<dbReference type="GO" id="GO:0003677">
    <property type="term" value="F:DNA binding"/>
    <property type="evidence" value="ECO:0007669"/>
    <property type="project" value="UniProtKB-KW"/>
</dbReference>
<reference evidence="3 4" key="1">
    <citation type="submission" date="2017-07" db="EMBL/GenBank/DDBJ databases">
        <title>Isolation and whole genome analysis of endospore-forming bacteria from heroin.</title>
        <authorList>
            <person name="Kalinowski J."/>
            <person name="Ahrens B."/>
            <person name="Al-Dilaimi A."/>
            <person name="Winkler A."/>
            <person name="Wibberg D."/>
            <person name="Schleenbecker U."/>
            <person name="Ruckert C."/>
            <person name="Wolfel R."/>
            <person name="Grass G."/>
        </authorList>
    </citation>
    <scope>NUCLEOTIDE SEQUENCE [LARGE SCALE GENOMIC DNA]</scope>
    <source>
        <strain evidence="3 4">7521-2</strain>
    </source>
</reference>
<evidence type="ECO:0000256" key="1">
    <source>
        <dbReference type="ARBA" id="ARBA00023125"/>
    </source>
</evidence>
<dbReference type="InterPro" id="IPR036390">
    <property type="entry name" value="WH_DNA-bd_sf"/>
</dbReference>
<sequence>MEKQEMEIAKVFFDEKKRSILHSIEYEAKAIKHIAEEMKEKQSRLYYHMKKLEELGLVEVVKEEKLGNIIQKYYKAAEWTRKVINLSPEDLHNNPDMLNNLYSYINRAIDALKQTVEDPSKDRKGVANLITEVAIPKTEWNNLNEEIRQVFLKYIDAHKNNEEKVNLSYLIMSYIEETE</sequence>
<dbReference type="EMBL" id="NPBQ01000050">
    <property type="protein sequence ID" value="PAD83717.1"/>
    <property type="molecule type" value="Genomic_DNA"/>
</dbReference>
<proteinExistence type="predicted"/>
<evidence type="ECO:0000313" key="4">
    <source>
        <dbReference type="Proteomes" id="UP000216961"/>
    </source>
</evidence>
<organism evidence="3 4">
    <name type="scientific">Niallia circulans</name>
    <name type="common">Bacillus circulans</name>
    <dbReference type="NCBI Taxonomy" id="1397"/>
    <lineage>
        <taxon>Bacteria</taxon>
        <taxon>Bacillati</taxon>
        <taxon>Bacillota</taxon>
        <taxon>Bacilli</taxon>
        <taxon>Bacillales</taxon>
        <taxon>Bacillaceae</taxon>
        <taxon>Niallia</taxon>
    </lineage>
</organism>
<dbReference type="Proteomes" id="UP000216961">
    <property type="component" value="Unassembled WGS sequence"/>
</dbReference>
<evidence type="ECO:0000259" key="2">
    <source>
        <dbReference type="SMART" id="SM00418"/>
    </source>
</evidence>